<evidence type="ECO:0000256" key="1">
    <source>
        <dbReference type="ARBA" id="ARBA00004651"/>
    </source>
</evidence>
<keyword evidence="2" id="KW-1003">Cell membrane</keyword>
<accession>A0A9E4N0R1</accession>
<dbReference type="EMBL" id="JAEPDI010000015">
    <property type="protein sequence ID" value="MCG7940847.1"/>
    <property type="molecule type" value="Genomic_DNA"/>
</dbReference>
<keyword evidence="5 6" id="KW-0472">Membrane</keyword>
<organism evidence="8 9">
    <name type="scientific">Candidatus Thiodiazotropha lotti</name>
    <dbReference type="NCBI Taxonomy" id="2792787"/>
    <lineage>
        <taxon>Bacteria</taxon>
        <taxon>Pseudomonadati</taxon>
        <taxon>Pseudomonadota</taxon>
        <taxon>Gammaproteobacteria</taxon>
        <taxon>Chromatiales</taxon>
        <taxon>Sedimenticolaceae</taxon>
        <taxon>Candidatus Thiodiazotropha</taxon>
    </lineage>
</organism>
<evidence type="ECO:0000256" key="3">
    <source>
        <dbReference type="ARBA" id="ARBA00022692"/>
    </source>
</evidence>
<proteinExistence type="predicted"/>
<evidence type="ECO:0000256" key="5">
    <source>
        <dbReference type="ARBA" id="ARBA00023136"/>
    </source>
</evidence>
<feature type="transmembrane region" description="Helical" evidence="6">
    <location>
        <begin position="6"/>
        <end position="27"/>
    </location>
</feature>
<keyword evidence="4 6" id="KW-1133">Transmembrane helix</keyword>
<feature type="transmembrane region" description="Helical" evidence="6">
    <location>
        <begin position="398"/>
        <end position="415"/>
    </location>
</feature>
<evidence type="ECO:0000313" key="8">
    <source>
        <dbReference type="EMBL" id="MCG7940847.1"/>
    </source>
</evidence>
<evidence type="ECO:0000259" key="7">
    <source>
        <dbReference type="PROSITE" id="PS50156"/>
    </source>
</evidence>
<feature type="transmembrane region" description="Helical" evidence="6">
    <location>
        <begin position="216"/>
        <end position="233"/>
    </location>
</feature>
<dbReference type="SUPFAM" id="SSF82866">
    <property type="entry name" value="Multidrug efflux transporter AcrB transmembrane domain"/>
    <property type="match status" value="2"/>
</dbReference>
<reference evidence="8" key="1">
    <citation type="journal article" date="2021" name="Proc. Natl. Acad. Sci. U.S.A.">
        <title>Global biogeography of chemosynthetic symbionts reveals both localized and globally distributed symbiont groups. .</title>
        <authorList>
            <person name="Osvatic J.T."/>
            <person name="Wilkins L.G.E."/>
            <person name="Leibrecht L."/>
            <person name="Leray M."/>
            <person name="Zauner S."/>
            <person name="Polzin J."/>
            <person name="Camacho Y."/>
            <person name="Gros O."/>
            <person name="van Gils J.A."/>
            <person name="Eisen J.A."/>
            <person name="Petersen J.M."/>
            <person name="Yuen B."/>
        </authorList>
    </citation>
    <scope>NUCLEOTIDE SEQUENCE</scope>
    <source>
        <strain evidence="8">MAGL173</strain>
    </source>
</reference>
<feature type="domain" description="SSD" evidence="7">
    <location>
        <begin position="238"/>
        <end position="365"/>
    </location>
</feature>
<dbReference type="PROSITE" id="PS50156">
    <property type="entry name" value="SSD"/>
    <property type="match status" value="2"/>
</dbReference>
<dbReference type="GO" id="GO:0005886">
    <property type="term" value="C:plasma membrane"/>
    <property type="evidence" value="ECO:0007669"/>
    <property type="project" value="UniProtKB-SubCell"/>
</dbReference>
<name>A0A9E4N0R1_9GAMM</name>
<comment type="subcellular location">
    <subcellularLocation>
        <location evidence="1">Cell membrane</location>
        <topology evidence="1">Multi-pass membrane protein</topology>
    </subcellularLocation>
</comment>
<dbReference type="Gene3D" id="1.20.1640.10">
    <property type="entry name" value="Multidrug efflux transporter AcrB transmembrane domain"/>
    <property type="match status" value="2"/>
</dbReference>
<dbReference type="InterPro" id="IPR000731">
    <property type="entry name" value="SSD"/>
</dbReference>
<feature type="transmembrane region" description="Helical" evidence="6">
    <location>
        <begin position="314"/>
        <end position="334"/>
    </location>
</feature>
<dbReference type="AlphaFoldDB" id="A0A9E4N0R1"/>
<feature type="transmembrane region" description="Helical" evidence="6">
    <location>
        <begin position="239"/>
        <end position="260"/>
    </location>
</feature>
<evidence type="ECO:0000256" key="6">
    <source>
        <dbReference type="SAM" id="Phobius"/>
    </source>
</evidence>
<dbReference type="InterPro" id="IPR004869">
    <property type="entry name" value="MMPL_dom"/>
</dbReference>
<dbReference type="Proteomes" id="UP000886687">
    <property type="component" value="Unassembled WGS sequence"/>
</dbReference>
<sequence length="769" mass="84895">MKRIIIYAAHYPWVVIAVLSVITLVALTRLPDLNIEIAAEGMMVNDSKAMTLYDSTVEIFGSENATVIYLEDKDLVKPDNLAAIQKIVKEIERIPQVSHITSLFSLRYLRTKNGYIFTDPYFKSIPETESSAISIAKAALANPLVERNLISRDGTVMALNLYFDVPEYKTGFDEQMVSKLDAALLPLKKRFRTVFHIGGPSIRAGISEQIRKDQKMILPLALLVLILTLGLMLRHLTAAFIPFLTASLSVIWVLSVMAVLEIPINITTSIIPAILIIAGSTEDIHLISEYQAGLSDGLGALEANHFMAQHMGMAVLLTFITTCLGFLSISLNQIDLLQQFGLVAAIGLTLNFIITVTLVPACLRLITQQGQTVVTLKSAGFDRLALHIFDHISMNPRLFIFAVIMIMAFSSFWATKIEINNDTMGYFEASDKTPYHAKMLQNKLSGVHTLSIVVSGEKEAFLKTHNLLELKKLQGYIEEARQFDKSFSFADYMGVVHGGIDGGQSGQTYLPAVDEQISSYMALLGHASAKSFVSLDYSRARILVRHSISSSKQLNQAIENIRSFASNTIDPRLNIEVTGESYLNSQAVDYMADGQLRSLLLMLVFIFIIITLMLINVRVGLVAVMVNIFPITILFGVMGYFHIALDTGTIMVAAIALGIGVDHTMHFIVRYQRLINEGAPHVKSIMQVIRSESVPIVSTAIALAMGFTTLALSSFPPIALFGLLSAMVMLLALIATFVITPLLLSNPWMDYEPGRSAELITVMRSELRY</sequence>
<dbReference type="InterPro" id="IPR050545">
    <property type="entry name" value="Mycobact_MmpL"/>
</dbReference>
<comment type="caution">
    <text evidence="8">The sequence shown here is derived from an EMBL/GenBank/DDBJ whole genome shotgun (WGS) entry which is preliminary data.</text>
</comment>
<feature type="transmembrane region" description="Helical" evidence="6">
    <location>
        <begin position="693"/>
        <end position="712"/>
    </location>
</feature>
<dbReference type="PANTHER" id="PTHR33406:SF12">
    <property type="entry name" value="BLR2997 PROTEIN"/>
    <property type="match status" value="1"/>
</dbReference>
<dbReference type="PANTHER" id="PTHR33406">
    <property type="entry name" value="MEMBRANE PROTEIN MJ1562-RELATED"/>
    <property type="match status" value="1"/>
</dbReference>
<feature type="transmembrane region" description="Helical" evidence="6">
    <location>
        <begin position="649"/>
        <end position="669"/>
    </location>
</feature>
<evidence type="ECO:0000256" key="4">
    <source>
        <dbReference type="ARBA" id="ARBA00022989"/>
    </source>
</evidence>
<keyword evidence="3 6" id="KW-0812">Transmembrane</keyword>
<feature type="transmembrane region" description="Helical" evidence="6">
    <location>
        <begin position="596"/>
        <end position="615"/>
    </location>
</feature>
<evidence type="ECO:0000313" key="9">
    <source>
        <dbReference type="Proteomes" id="UP000886687"/>
    </source>
</evidence>
<feature type="transmembrane region" description="Helical" evidence="6">
    <location>
        <begin position="622"/>
        <end position="643"/>
    </location>
</feature>
<feature type="domain" description="SSD" evidence="7">
    <location>
        <begin position="619"/>
        <end position="746"/>
    </location>
</feature>
<protein>
    <submittedName>
        <fullName evidence="8">MMPL family transporter</fullName>
    </submittedName>
</protein>
<feature type="transmembrane region" description="Helical" evidence="6">
    <location>
        <begin position="340"/>
        <end position="363"/>
    </location>
</feature>
<gene>
    <name evidence="8" type="ORF">JAZ04_18580</name>
</gene>
<feature type="transmembrane region" description="Helical" evidence="6">
    <location>
        <begin position="718"/>
        <end position="744"/>
    </location>
</feature>
<dbReference type="Pfam" id="PF03176">
    <property type="entry name" value="MMPL"/>
    <property type="match status" value="2"/>
</dbReference>
<evidence type="ECO:0000256" key="2">
    <source>
        <dbReference type="ARBA" id="ARBA00022475"/>
    </source>
</evidence>